<feature type="domain" description="PEP-utilising enzyme C-terminal" evidence="18">
    <location>
        <begin position="255"/>
        <end position="546"/>
    </location>
</feature>
<dbReference type="PRINTS" id="PR01736">
    <property type="entry name" value="PHPHTRNFRASE"/>
</dbReference>
<evidence type="ECO:0000256" key="1">
    <source>
        <dbReference type="ARBA" id="ARBA00000683"/>
    </source>
</evidence>
<dbReference type="Gene3D" id="3.50.30.10">
    <property type="entry name" value="Phosphohistidine domain"/>
    <property type="match status" value="1"/>
</dbReference>
<evidence type="ECO:0000259" key="17">
    <source>
        <dbReference type="Pfam" id="PF00391"/>
    </source>
</evidence>
<dbReference type="InterPro" id="IPR050499">
    <property type="entry name" value="PEP-utilizing_PTS_enzyme"/>
</dbReference>
<dbReference type="GO" id="GO:0008965">
    <property type="term" value="F:phosphoenolpyruvate-protein phosphotransferase activity"/>
    <property type="evidence" value="ECO:0007669"/>
    <property type="project" value="UniProtKB-EC"/>
</dbReference>
<dbReference type="GO" id="GO:0009401">
    <property type="term" value="P:phosphoenolpyruvate-dependent sugar phosphotransferase system"/>
    <property type="evidence" value="ECO:0007669"/>
    <property type="project" value="UniProtKB-KW"/>
</dbReference>
<keyword evidence="12" id="KW-0598">Phosphotransferase system</keyword>
<evidence type="ECO:0000259" key="19">
    <source>
        <dbReference type="Pfam" id="PF05524"/>
    </source>
</evidence>
<dbReference type="Pfam" id="PF05524">
    <property type="entry name" value="PEP-utilisers_N"/>
    <property type="match status" value="1"/>
</dbReference>
<evidence type="ECO:0000256" key="8">
    <source>
        <dbReference type="ARBA" id="ARBA00022448"/>
    </source>
</evidence>
<dbReference type="Gene3D" id="3.20.20.60">
    <property type="entry name" value="Phosphoenolpyruvate-binding domains"/>
    <property type="match status" value="1"/>
</dbReference>
<gene>
    <name evidence="20" type="ORF">METZ01_LOCUS137671</name>
</gene>
<dbReference type="GO" id="GO:0016301">
    <property type="term" value="F:kinase activity"/>
    <property type="evidence" value="ECO:0007669"/>
    <property type="project" value="UniProtKB-KW"/>
</dbReference>
<dbReference type="SUPFAM" id="SSF51621">
    <property type="entry name" value="Phosphoenolpyruvate/pyruvate domain"/>
    <property type="match status" value="1"/>
</dbReference>
<accession>A0A381Z7T2</accession>
<dbReference type="EC" id="2.7.3.9" evidence="6"/>
<evidence type="ECO:0000313" key="20">
    <source>
        <dbReference type="EMBL" id="SVA84817.1"/>
    </source>
</evidence>
<dbReference type="PIRSF" id="PIRSF000732">
    <property type="entry name" value="PTS_enzyme_I"/>
    <property type="match status" value="1"/>
</dbReference>
<keyword evidence="8" id="KW-0813">Transport</keyword>
<dbReference type="InterPro" id="IPR000121">
    <property type="entry name" value="PEP_util_C"/>
</dbReference>
<feature type="domain" description="Phosphotransferase system enzyme I N-terminal" evidence="19">
    <location>
        <begin position="2"/>
        <end position="125"/>
    </location>
</feature>
<evidence type="ECO:0000256" key="5">
    <source>
        <dbReference type="ARBA" id="ARBA00007837"/>
    </source>
</evidence>
<dbReference type="InterPro" id="IPR023151">
    <property type="entry name" value="PEP_util_CS"/>
</dbReference>
<dbReference type="EMBL" id="UINC01020129">
    <property type="protein sequence ID" value="SVA84817.1"/>
    <property type="molecule type" value="Genomic_DNA"/>
</dbReference>
<comment type="catalytic activity">
    <reaction evidence="1">
        <text>L-histidyl-[protein] + phosphoenolpyruvate = N(pros)-phospho-L-histidyl-[protein] + pyruvate</text>
        <dbReference type="Rhea" id="RHEA:23880"/>
        <dbReference type="Rhea" id="RHEA-COMP:9745"/>
        <dbReference type="Rhea" id="RHEA-COMP:9746"/>
        <dbReference type="ChEBI" id="CHEBI:15361"/>
        <dbReference type="ChEBI" id="CHEBI:29979"/>
        <dbReference type="ChEBI" id="CHEBI:58702"/>
        <dbReference type="ChEBI" id="CHEBI:64837"/>
        <dbReference type="EC" id="2.7.3.9"/>
    </reaction>
</comment>
<feature type="domain" description="PEP-utilising enzyme mobile" evidence="17">
    <location>
        <begin position="157"/>
        <end position="227"/>
    </location>
</feature>
<comment type="cofactor">
    <cofactor evidence="2">
        <name>Mg(2+)</name>
        <dbReference type="ChEBI" id="CHEBI:18420"/>
    </cofactor>
</comment>
<keyword evidence="13" id="KW-0479">Metal-binding</keyword>
<keyword evidence="14" id="KW-0418">Kinase</keyword>
<keyword evidence="11" id="KW-0808">Transferase</keyword>
<evidence type="ECO:0000256" key="12">
    <source>
        <dbReference type="ARBA" id="ARBA00022683"/>
    </source>
</evidence>
<dbReference type="InterPro" id="IPR024692">
    <property type="entry name" value="PTS_EI"/>
</dbReference>
<protein>
    <recommendedName>
        <fullName evidence="7">Phosphoenolpyruvate-protein phosphotransferase</fullName>
        <ecNumber evidence="6">2.7.3.9</ecNumber>
    </recommendedName>
    <alternativeName>
        <fullName evidence="16">Phosphotransferase system, enzyme I</fullName>
    </alternativeName>
</protein>
<comment type="subcellular location">
    <subcellularLocation>
        <location evidence="4">Cytoplasm</location>
    </subcellularLocation>
</comment>
<evidence type="ECO:0000256" key="3">
    <source>
        <dbReference type="ARBA" id="ARBA00002728"/>
    </source>
</evidence>
<sequence length="564" mass="63180">IQGISVSRGIAIGQVHCIKRDQIDVPEYLIRNTQIDSEILRLDNAITNARKELRAIRDHIPSSTSINISEFINTHLLMLEDNALTEEPKRIIKDRLCNAEWALKLQRDALVNVFDEMADAYLSTRKDDVGHVVNRILRILLKQKPLLDELPDEHLRGKVIVADDLTPADTVLMQHYGIAAFATEFGGSTSHTAILARNLRIPAVVGLHSAKKLIKNDDLVILDGGSGIVLVNPDKTVLSYYIKKQNEVKKYYSSLEKLKDSPARSIDGTPITLMANIELPEDFETVRDVGAAGVGLYRTEFLYMNRNNPPDEEEHFQTYIKVIEALRGLPLTIRTVDLGADKEVDGVGRQTSNIRSNPALGLRAVRLCLKEPEFFRPQLRAILRASAHGPIRIMIPMLTNTQEMQQVLFIIDDLKLELKNKLIKFDQEIKVGGMIEVPASAICADIFADKLDFLSIGTNDLIQYTMAIDRINDEVNYLYDPLHPAVLRLIQTTIVAGQKANIPISMCGEMAGEKEYTQLLLGLGLREFSMHPATLLEVKEIINKTNINELIELTKKALMIDGDS</sequence>
<dbReference type="InterPro" id="IPR036637">
    <property type="entry name" value="Phosphohistidine_dom_sf"/>
</dbReference>
<keyword evidence="15" id="KW-0460">Magnesium</keyword>
<evidence type="ECO:0000256" key="2">
    <source>
        <dbReference type="ARBA" id="ARBA00001946"/>
    </source>
</evidence>
<dbReference type="InterPro" id="IPR018274">
    <property type="entry name" value="PEP_util_AS"/>
</dbReference>
<evidence type="ECO:0000256" key="10">
    <source>
        <dbReference type="ARBA" id="ARBA00022597"/>
    </source>
</evidence>
<evidence type="ECO:0000256" key="4">
    <source>
        <dbReference type="ARBA" id="ARBA00004496"/>
    </source>
</evidence>
<dbReference type="InterPro" id="IPR040442">
    <property type="entry name" value="Pyrv_kinase-like_dom_sf"/>
</dbReference>
<evidence type="ECO:0000256" key="11">
    <source>
        <dbReference type="ARBA" id="ARBA00022679"/>
    </source>
</evidence>
<reference evidence="20" key="1">
    <citation type="submission" date="2018-05" db="EMBL/GenBank/DDBJ databases">
        <authorList>
            <person name="Lanie J.A."/>
            <person name="Ng W.-L."/>
            <person name="Kazmierczak K.M."/>
            <person name="Andrzejewski T.M."/>
            <person name="Davidsen T.M."/>
            <person name="Wayne K.J."/>
            <person name="Tettelin H."/>
            <person name="Glass J.I."/>
            <person name="Rusch D."/>
            <person name="Podicherti R."/>
            <person name="Tsui H.-C.T."/>
            <person name="Winkler M.E."/>
        </authorList>
    </citation>
    <scope>NUCLEOTIDE SEQUENCE</scope>
</reference>
<comment type="function">
    <text evidence="3">General (non sugar-specific) component of the phosphoenolpyruvate-dependent sugar phosphotransferase system (sugar PTS). This major carbohydrate active-transport system catalyzes the phosphorylation of incoming sugar substrates concomitantly with their translocation across the cell membrane. Enzyme I transfers the phosphoryl group from phosphoenolpyruvate (PEP) to the phosphoryl carrier protein (HPr).</text>
</comment>
<evidence type="ECO:0000256" key="16">
    <source>
        <dbReference type="ARBA" id="ARBA00033235"/>
    </source>
</evidence>
<dbReference type="Pfam" id="PF02896">
    <property type="entry name" value="PEP-utilizers_C"/>
    <property type="match status" value="1"/>
</dbReference>
<feature type="non-terminal residue" evidence="20">
    <location>
        <position position="1"/>
    </location>
</feature>
<evidence type="ECO:0000256" key="13">
    <source>
        <dbReference type="ARBA" id="ARBA00022723"/>
    </source>
</evidence>
<comment type="similarity">
    <text evidence="5">Belongs to the PEP-utilizing enzyme family.</text>
</comment>
<dbReference type="SUPFAM" id="SSF52009">
    <property type="entry name" value="Phosphohistidine domain"/>
    <property type="match status" value="1"/>
</dbReference>
<proteinExistence type="inferred from homology"/>
<evidence type="ECO:0000259" key="18">
    <source>
        <dbReference type="Pfam" id="PF02896"/>
    </source>
</evidence>
<evidence type="ECO:0000256" key="6">
    <source>
        <dbReference type="ARBA" id="ARBA00012232"/>
    </source>
</evidence>
<dbReference type="NCBIfam" id="TIGR01417">
    <property type="entry name" value="PTS_I_fam"/>
    <property type="match status" value="1"/>
</dbReference>
<dbReference type="PROSITE" id="PS00370">
    <property type="entry name" value="PEP_ENZYMES_PHOS_SITE"/>
    <property type="match status" value="1"/>
</dbReference>
<evidence type="ECO:0000256" key="15">
    <source>
        <dbReference type="ARBA" id="ARBA00022842"/>
    </source>
</evidence>
<organism evidence="20">
    <name type="scientific">marine metagenome</name>
    <dbReference type="NCBI Taxonomy" id="408172"/>
    <lineage>
        <taxon>unclassified sequences</taxon>
        <taxon>metagenomes</taxon>
        <taxon>ecological metagenomes</taxon>
    </lineage>
</organism>
<dbReference type="PANTHER" id="PTHR46244:SF3">
    <property type="entry name" value="PHOSPHOENOLPYRUVATE-PROTEIN PHOSPHOTRANSFERASE"/>
    <property type="match status" value="1"/>
</dbReference>
<dbReference type="InterPro" id="IPR036618">
    <property type="entry name" value="PtsI_HPr-bd_sf"/>
</dbReference>
<dbReference type="AlphaFoldDB" id="A0A381Z7T2"/>
<keyword evidence="10" id="KW-0762">Sugar transport</keyword>
<dbReference type="GO" id="GO:0005737">
    <property type="term" value="C:cytoplasm"/>
    <property type="evidence" value="ECO:0007669"/>
    <property type="project" value="UniProtKB-SubCell"/>
</dbReference>
<name>A0A381Z7T2_9ZZZZ</name>
<dbReference type="SUPFAM" id="SSF47831">
    <property type="entry name" value="Enzyme I of the PEP:sugar phosphotransferase system HPr-binding (sub)domain"/>
    <property type="match status" value="1"/>
</dbReference>
<evidence type="ECO:0000256" key="7">
    <source>
        <dbReference type="ARBA" id="ARBA00016544"/>
    </source>
</evidence>
<dbReference type="InterPro" id="IPR015813">
    <property type="entry name" value="Pyrv/PenolPyrv_kinase-like_dom"/>
</dbReference>
<dbReference type="PANTHER" id="PTHR46244">
    <property type="entry name" value="PHOSPHOENOLPYRUVATE-PROTEIN PHOSPHOTRANSFERASE"/>
    <property type="match status" value="1"/>
</dbReference>
<dbReference type="InterPro" id="IPR008279">
    <property type="entry name" value="PEP-util_enz_mobile_dom"/>
</dbReference>
<keyword evidence="9" id="KW-0963">Cytoplasm</keyword>
<dbReference type="GO" id="GO:0046872">
    <property type="term" value="F:metal ion binding"/>
    <property type="evidence" value="ECO:0007669"/>
    <property type="project" value="UniProtKB-KW"/>
</dbReference>
<dbReference type="Pfam" id="PF00391">
    <property type="entry name" value="PEP-utilizers"/>
    <property type="match status" value="1"/>
</dbReference>
<dbReference type="Gene3D" id="1.10.274.10">
    <property type="entry name" value="PtsI, HPr-binding domain"/>
    <property type="match status" value="1"/>
</dbReference>
<dbReference type="InterPro" id="IPR006318">
    <property type="entry name" value="PTS_EI-like"/>
</dbReference>
<dbReference type="PROSITE" id="PS00742">
    <property type="entry name" value="PEP_ENZYMES_2"/>
    <property type="match status" value="1"/>
</dbReference>
<dbReference type="InterPro" id="IPR008731">
    <property type="entry name" value="PTS_EIN"/>
</dbReference>
<evidence type="ECO:0000256" key="14">
    <source>
        <dbReference type="ARBA" id="ARBA00022777"/>
    </source>
</evidence>
<evidence type="ECO:0000256" key="9">
    <source>
        <dbReference type="ARBA" id="ARBA00022490"/>
    </source>
</evidence>